<keyword evidence="3" id="KW-1185">Reference proteome</keyword>
<protein>
    <recommendedName>
        <fullName evidence="4">Lipoprotein</fullName>
    </recommendedName>
</protein>
<gene>
    <name evidence="2" type="ORF">JDW22_04905</name>
</gene>
<feature type="chain" id="PRO_5045794306" description="Lipoprotein" evidence="1">
    <location>
        <begin position="22"/>
        <end position="157"/>
    </location>
</feature>
<dbReference type="PROSITE" id="PS51257">
    <property type="entry name" value="PROKAR_LIPOPROTEIN"/>
    <property type="match status" value="1"/>
</dbReference>
<sequence>MPHSLKSIPLLLATLLTASCAELNTALETANQALGSLNGSVAGSGGQTRHASSQTLSLTSKNTAQYETRNMQLWIDDSATCPGKSRLKLTGSVYNKTSKDMYVSFEMPTYNTRHERGGAFAYRLLVSPKEWTEVTSNYQDCIDKFDVNRMTVQAYHP</sequence>
<reference evidence="2 3" key="1">
    <citation type="journal article" date="2021" name="Pathogens">
        <title>Isolation and Characterization of Kingella bonacorsii sp. nov., A Novel Kingella Species Detected in a Stable Periodontitis Subject.</title>
        <authorList>
            <person name="Antezack A."/>
            <person name="Boxberger M."/>
            <person name="Rolland C."/>
            <person name="Monnet-Corti V."/>
            <person name="La Scola B."/>
        </authorList>
    </citation>
    <scope>NUCLEOTIDE SEQUENCE [LARGE SCALE GENOMIC DNA]</scope>
    <source>
        <strain evidence="2 3">Marseille-Q4569</strain>
    </source>
</reference>
<keyword evidence="1" id="KW-0732">Signal</keyword>
<comment type="caution">
    <text evidence="2">The sequence shown here is derived from an EMBL/GenBank/DDBJ whole genome shotgun (WGS) entry which is preliminary data.</text>
</comment>
<dbReference type="Proteomes" id="UP000614058">
    <property type="component" value="Unassembled WGS sequence"/>
</dbReference>
<evidence type="ECO:0000313" key="3">
    <source>
        <dbReference type="Proteomes" id="UP000614058"/>
    </source>
</evidence>
<organism evidence="2 3">
    <name type="scientific">Kingella bonacorsii</name>
    <dbReference type="NCBI Taxonomy" id="2796361"/>
    <lineage>
        <taxon>Bacteria</taxon>
        <taxon>Pseudomonadati</taxon>
        <taxon>Pseudomonadota</taxon>
        <taxon>Betaproteobacteria</taxon>
        <taxon>Neisseriales</taxon>
        <taxon>Neisseriaceae</taxon>
        <taxon>Kingella</taxon>
    </lineage>
</organism>
<name>A0ABS1BRZ2_9NEIS</name>
<evidence type="ECO:0000256" key="1">
    <source>
        <dbReference type="SAM" id="SignalP"/>
    </source>
</evidence>
<dbReference type="RefSeq" id="WP_200522070.1">
    <property type="nucleotide sequence ID" value="NZ_JAEHNZ010000002.1"/>
</dbReference>
<accession>A0ABS1BRZ2</accession>
<evidence type="ECO:0008006" key="4">
    <source>
        <dbReference type="Google" id="ProtNLM"/>
    </source>
</evidence>
<proteinExistence type="predicted"/>
<evidence type="ECO:0000313" key="2">
    <source>
        <dbReference type="EMBL" id="MBK0395938.1"/>
    </source>
</evidence>
<feature type="signal peptide" evidence="1">
    <location>
        <begin position="1"/>
        <end position="21"/>
    </location>
</feature>
<dbReference type="EMBL" id="JAEHNZ010000002">
    <property type="protein sequence ID" value="MBK0395938.1"/>
    <property type="molecule type" value="Genomic_DNA"/>
</dbReference>